<dbReference type="SMART" id="SM00181">
    <property type="entry name" value="EGF"/>
    <property type="match status" value="3"/>
</dbReference>
<feature type="disulfide bond" evidence="7">
    <location>
        <begin position="39"/>
        <end position="48"/>
    </location>
</feature>
<feature type="domain" description="EGF-like" evidence="8">
    <location>
        <begin position="91"/>
        <end position="127"/>
    </location>
</feature>
<dbReference type="InterPro" id="IPR000742">
    <property type="entry name" value="EGF"/>
</dbReference>
<dbReference type="Proteomes" id="UP001152798">
    <property type="component" value="Chromosome 5"/>
</dbReference>
<evidence type="ECO:0000256" key="6">
    <source>
        <dbReference type="ARBA" id="ARBA00023180"/>
    </source>
</evidence>
<evidence type="ECO:0000256" key="3">
    <source>
        <dbReference type="ARBA" id="ARBA00022536"/>
    </source>
</evidence>
<dbReference type="GO" id="GO:0007219">
    <property type="term" value="P:Notch signaling pathway"/>
    <property type="evidence" value="ECO:0007669"/>
    <property type="project" value="TreeGrafter"/>
</dbReference>
<dbReference type="PANTHER" id="PTHR12916:SF10">
    <property type="entry name" value="NEUROGENIC LOCUS NOTCH HOMOLOG PROTEIN 2 PRECURSOR"/>
    <property type="match status" value="1"/>
</dbReference>
<evidence type="ECO:0000256" key="4">
    <source>
        <dbReference type="ARBA" id="ARBA00022737"/>
    </source>
</evidence>
<dbReference type="FunFam" id="2.10.25.10:FF:000045">
    <property type="entry name" value="Slit guidance ligand 2"/>
    <property type="match status" value="1"/>
</dbReference>
<evidence type="ECO:0000256" key="5">
    <source>
        <dbReference type="ARBA" id="ARBA00023157"/>
    </source>
</evidence>
<proteinExistence type="predicted"/>
<keyword evidence="3 7" id="KW-0245">EGF-like domain</keyword>
<keyword evidence="4" id="KW-0677">Repeat</keyword>
<evidence type="ECO:0000256" key="7">
    <source>
        <dbReference type="PROSITE-ProRule" id="PRU00076"/>
    </source>
</evidence>
<dbReference type="GO" id="GO:0005576">
    <property type="term" value="C:extracellular region"/>
    <property type="evidence" value="ECO:0007669"/>
    <property type="project" value="UniProtKB-SubCell"/>
</dbReference>
<dbReference type="GO" id="GO:0005509">
    <property type="term" value="F:calcium ion binding"/>
    <property type="evidence" value="ECO:0007669"/>
    <property type="project" value="InterPro"/>
</dbReference>
<keyword evidence="10" id="KW-1185">Reference proteome</keyword>
<evidence type="ECO:0000259" key="8">
    <source>
        <dbReference type="PROSITE" id="PS50026"/>
    </source>
</evidence>
<accession>A0A9P0MQP1</accession>
<gene>
    <name evidence="9" type="ORF">NEZAVI_LOCUS10249</name>
</gene>
<dbReference type="GO" id="GO:0005112">
    <property type="term" value="F:Notch binding"/>
    <property type="evidence" value="ECO:0007669"/>
    <property type="project" value="TreeGrafter"/>
</dbReference>
<dbReference type="PROSITE" id="PS01187">
    <property type="entry name" value="EGF_CA"/>
    <property type="match status" value="2"/>
</dbReference>
<evidence type="ECO:0000313" key="10">
    <source>
        <dbReference type="Proteomes" id="UP001152798"/>
    </source>
</evidence>
<dbReference type="PROSITE" id="PS01186">
    <property type="entry name" value="EGF_2"/>
    <property type="match status" value="1"/>
</dbReference>
<dbReference type="Pfam" id="PF07645">
    <property type="entry name" value="EGF_CA"/>
    <property type="match status" value="1"/>
</dbReference>
<dbReference type="InterPro" id="IPR049883">
    <property type="entry name" value="NOTCH1_EGF-like"/>
</dbReference>
<name>A0A9P0MQP1_NEZVI</name>
<keyword evidence="5 7" id="KW-1015">Disulfide bond</keyword>
<dbReference type="PROSITE" id="PS00022">
    <property type="entry name" value="EGF_1"/>
    <property type="match status" value="2"/>
</dbReference>
<organism evidence="9 10">
    <name type="scientific">Nezara viridula</name>
    <name type="common">Southern green stink bug</name>
    <name type="synonym">Cimex viridulus</name>
    <dbReference type="NCBI Taxonomy" id="85310"/>
    <lineage>
        <taxon>Eukaryota</taxon>
        <taxon>Metazoa</taxon>
        <taxon>Ecdysozoa</taxon>
        <taxon>Arthropoda</taxon>
        <taxon>Hexapoda</taxon>
        <taxon>Insecta</taxon>
        <taxon>Pterygota</taxon>
        <taxon>Neoptera</taxon>
        <taxon>Paraneoptera</taxon>
        <taxon>Hemiptera</taxon>
        <taxon>Heteroptera</taxon>
        <taxon>Panheteroptera</taxon>
        <taxon>Pentatomomorpha</taxon>
        <taxon>Pentatomoidea</taxon>
        <taxon>Pentatomidae</taxon>
        <taxon>Pentatominae</taxon>
        <taxon>Nezara</taxon>
    </lineage>
</organism>
<sequence length="251" mass="27107">MYGRFRGDNCEENVDDCPGNLCQNGATCLDDVNRYRCLCPPTYSGELCEKDIDECSLRPSVCHNGATCTNTPGGYSCICVNGWTGKDCSENIDDCQGAACFNGATCIDRVGSFYCQCTPGKTGTHTHLKSLLLGRDRAHLPFVSIIKNDNFPITTLNAAPFFADEVLRKRDVEYSFKRQSVTAVCIQSGSLNGTAPEDGNKDRSTNLTGYLSAPAASSAPVLSPLHDPNAAFWRVPYNKPANGIIKGPRAV</sequence>
<comment type="subcellular location">
    <subcellularLocation>
        <location evidence="1">Secreted</location>
    </subcellularLocation>
</comment>
<evidence type="ECO:0000313" key="9">
    <source>
        <dbReference type="EMBL" id="CAH1401170.1"/>
    </source>
</evidence>
<dbReference type="SUPFAM" id="SSF57184">
    <property type="entry name" value="Growth factor receptor domain"/>
    <property type="match status" value="1"/>
</dbReference>
<dbReference type="InterPro" id="IPR009030">
    <property type="entry name" value="Growth_fac_rcpt_cys_sf"/>
</dbReference>
<dbReference type="AlphaFoldDB" id="A0A9P0MQP1"/>
<dbReference type="PROSITE" id="PS50026">
    <property type="entry name" value="EGF_3"/>
    <property type="match status" value="3"/>
</dbReference>
<dbReference type="SMART" id="SM00179">
    <property type="entry name" value="EGF_CA"/>
    <property type="match status" value="3"/>
</dbReference>
<dbReference type="GO" id="GO:0007399">
    <property type="term" value="P:nervous system development"/>
    <property type="evidence" value="ECO:0007669"/>
    <property type="project" value="UniProtKB-ARBA"/>
</dbReference>
<dbReference type="Gene3D" id="2.10.25.10">
    <property type="entry name" value="Laminin"/>
    <property type="match status" value="3"/>
</dbReference>
<dbReference type="InterPro" id="IPR018097">
    <property type="entry name" value="EGF_Ca-bd_CS"/>
</dbReference>
<dbReference type="Pfam" id="PF12661">
    <property type="entry name" value="hEGF"/>
    <property type="match status" value="2"/>
</dbReference>
<dbReference type="InterPro" id="IPR013032">
    <property type="entry name" value="EGF-like_CS"/>
</dbReference>
<evidence type="ECO:0000256" key="2">
    <source>
        <dbReference type="ARBA" id="ARBA00022525"/>
    </source>
</evidence>
<dbReference type="FunFam" id="2.10.25.10:FF:000125">
    <property type="entry name" value="Neurogenic locus notch protein-like"/>
    <property type="match status" value="1"/>
</dbReference>
<dbReference type="CDD" id="cd00054">
    <property type="entry name" value="EGF_CA"/>
    <property type="match status" value="3"/>
</dbReference>
<keyword evidence="2" id="KW-0964">Secreted</keyword>
<comment type="caution">
    <text evidence="7">Lacks conserved residue(s) required for the propagation of feature annotation.</text>
</comment>
<dbReference type="PANTHER" id="PTHR12916">
    <property type="entry name" value="CYTOCHROME C OXIDASE POLYPEPTIDE VIC-2"/>
    <property type="match status" value="1"/>
</dbReference>
<dbReference type="EMBL" id="OV725081">
    <property type="protein sequence ID" value="CAH1401170.1"/>
    <property type="molecule type" value="Genomic_DNA"/>
</dbReference>
<evidence type="ECO:0000256" key="1">
    <source>
        <dbReference type="ARBA" id="ARBA00004613"/>
    </source>
</evidence>
<dbReference type="FunFam" id="2.10.25.10:FF:000092">
    <property type="entry name" value="Neurogenic locus notch protein 1"/>
    <property type="match status" value="1"/>
</dbReference>
<feature type="disulfide bond" evidence="7">
    <location>
        <begin position="79"/>
        <end position="88"/>
    </location>
</feature>
<dbReference type="InterPro" id="IPR001881">
    <property type="entry name" value="EGF-like_Ca-bd_dom"/>
</dbReference>
<feature type="domain" description="EGF-like" evidence="8">
    <location>
        <begin position="13"/>
        <end position="49"/>
    </location>
</feature>
<protein>
    <recommendedName>
        <fullName evidence="8">EGF-like domain-containing protein</fullName>
    </recommendedName>
</protein>
<dbReference type="PROSITE" id="PS00010">
    <property type="entry name" value="ASX_HYDROXYL"/>
    <property type="match status" value="3"/>
</dbReference>
<reference evidence="9" key="1">
    <citation type="submission" date="2022-01" db="EMBL/GenBank/DDBJ databases">
        <authorList>
            <person name="King R."/>
        </authorList>
    </citation>
    <scope>NUCLEOTIDE SEQUENCE</scope>
</reference>
<dbReference type="PRINTS" id="PR00010">
    <property type="entry name" value="EGFBLOOD"/>
</dbReference>
<keyword evidence="6" id="KW-0325">Glycoprotein</keyword>
<dbReference type="InterPro" id="IPR000152">
    <property type="entry name" value="EGF-type_Asp/Asn_hydroxyl_site"/>
</dbReference>
<feature type="domain" description="EGF-like" evidence="8">
    <location>
        <begin position="51"/>
        <end position="89"/>
    </location>
</feature>